<gene>
    <name evidence="1" type="ORF">PAMC26577_37040</name>
</gene>
<sequence>MRILNARQFAGIFFSDTCRSTRRQPSTRGVYTVRTEDDLKQ</sequence>
<evidence type="ECO:0000313" key="2">
    <source>
        <dbReference type="Proteomes" id="UP000195221"/>
    </source>
</evidence>
<protein>
    <submittedName>
        <fullName evidence="1">Uncharacterized protein</fullName>
    </submittedName>
</protein>
<reference evidence="1 2" key="1">
    <citation type="submission" date="2017-03" db="EMBL/GenBank/DDBJ databases">
        <title>Genome analysis of strain PAMC 26577.</title>
        <authorList>
            <person name="Oh H.-M."/>
            <person name="Yang J.-A."/>
        </authorList>
    </citation>
    <scope>NUCLEOTIDE SEQUENCE [LARGE SCALE GENOMIC DNA]</scope>
    <source>
        <strain evidence="1 2">PAMC 26577</strain>
    </source>
</reference>
<dbReference type="EMBL" id="NBTZ01000158">
    <property type="protein sequence ID" value="OTP66949.1"/>
    <property type="molecule type" value="Genomic_DNA"/>
</dbReference>
<dbReference type="AlphaFoldDB" id="A0A2C9XUR5"/>
<evidence type="ECO:0000313" key="1">
    <source>
        <dbReference type="EMBL" id="OTP66949.1"/>
    </source>
</evidence>
<accession>A0A2C9XUR5</accession>
<organism evidence="1 2">
    <name type="scientific">Caballeronia sordidicola</name>
    <name type="common">Burkholderia sordidicola</name>
    <dbReference type="NCBI Taxonomy" id="196367"/>
    <lineage>
        <taxon>Bacteria</taxon>
        <taxon>Pseudomonadati</taxon>
        <taxon>Pseudomonadota</taxon>
        <taxon>Betaproteobacteria</taxon>
        <taxon>Burkholderiales</taxon>
        <taxon>Burkholderiaceae</taxon>
        <taxon>Caballeronia</taxon>
    </lineage>
</organism>
<dbReference type="Proteomes" id="UP000195221">
    <property type="component" value="Unassembled WGS sequence"/>
</dbReference>
<proteinExistence type="predicted"/>
<comment type="caution">
    <text evidence="1">The sequence shown here is derived from an EMBL/GenBank/DDBJ whole genome shotgun (WGS) entry which is preliminary data.</text>
</comment>
<name>A0A2C9XUR5_CABSO</name>